<proteinExistence type="predicted"/>
<reference evidence="2 3" key="1">
    <citation type="submission" date="2020-07" db="EMBL/GenBank/DDBJ databases">
        <title>Sequencing the genomes of 1000 actinobacteria strains.</title>
        <authorList>
            <person name="Klenk H.-P."/>
        </authorList>
    </citation>
    <scope>NUCLEOTIDE SEQUENCE [LARGE SCALE GENOMIC DNA]</scope>
    <source>
        <strain evidence="2 3">DSM 22083</strain>
    </source>
</reference>
<accession>A0A7Y9L9N7</accession>
<name>A0A7Y9L9N7_9ACTN</name>
<gene>
    <name evidence="2" type="ORF">BKA15_000089</name>
</gene>
<organism evidence="2 3">
    <name type="scientific">Microlunatus parietis</name>
    <dbReference type="NCBI Taxonomy" id="682979"/>
    <lineage>
        <taxon>Bacteria</taxon>
        <taxon>Bacillati</taxon>
        <taxon>Actinomycetota</taxon>
        <taxon>Actinomycetes</taxon>
        <taxon>Propionibacteriales</taxon>
        <taxon>Propionibacteriaceae</taxon>
        <taxon>Microlunatus</taxon>
    </lineage>
</organism>
<dbReference type="RefSeq" id="WP_179747641.1">
    <property type="nucleotide sequence ID" value="NZ_JACCBU010000001.1"/>
</dbReference>
<sequence length="55" mass="5816">MSALIKVLAYPATVVALLMPVDPPAPQPPAPVAQADQVVPELSRRTEPPCRCGPR</sequence>
<evidence type="ECO:0000313" key="2">
    <source>
        <dbReference type="EMBL" id="NYE68760.1"/>
    </source>
</evidence>
<protein>
    <submittedName>
        <fullName evidence="2">Uncharacterized protein</fullName>
    </submittedName>
</protein>
<evidence type="ECO:0000256" key="1">
    <source>
        <dbReference type="SAM" id="MobiDB-lite"/>
    </source>
</evidence>
<comment type="caution">
    <text evidence="2">The sequence shown here is derived from an EMBL/GenBank/DDBJ whole genome shotgun (WGS) entry which is preliminary data.</text>
</comment>
<feature type="region of interest" description="Disordered" evidence="1">
    <location>
        <begin position="23"/>
        <end position="55"/>
    </location>
</feature>
<keyword evidence="3" id="KW-1185">Reference proteome</keyword>
<dbReference type="AlphaFoldDB" id="A0A7Y9L9N7"/>
<dbReference type="EMBL" id="JACCBU010000001">
    <property type="protein sequence ID" value="NYE68760.1"/>
    <property type="molecule type" value="Genomic_DNA"/>
</dbReference>
<evidence type="ECO:0000313" key="3">
    <source>
        <dbReference type="Proteomes" id="UP000569914"/>
    </source>
</evidence>
<dbReference type="Proteomes" id="UP000569914">
    <property type="component" value="Unassembled WGS sequence"/>
</dbReference>